<dbReference type="Proteomes" id="UP001470230">
    <property type="component" value="Unassembled WGS sequence"/>
</dbReference>
<accession>A0ABR2KGK0</accession>
<evidence type="ECO:0000313" key="2">
    <source>
        <dbReference type="Proteomes" id="UP001470230"/>
    </source>
</evidence>
<organism evidence="1 2">
    <name type="scientific">Tritrichomonas musculus</name>
    <dbReference type="NCBI Taxonomy" id="1915356"/>
    <lineage>
        <taxon>Eukaryota</taxon>
        <taxon>Metamonada</taxon>
        <taxon>Parabasalia</taxon>
        <taxon>Tritrichomonadida</taxon>
        <taxon>Tritrichomonadidae</taxon>
        <taxon>Tritrichomonas</taxon>
    </lineage>
</organism>
<evidence type="ECO:0000313" key="1">
    <source>
        <dbReference type="EMBL" id="KAK8889160.1"/>
    </source>
</evidence>
<protein>
    <recommendedName>
        <fullName evidence="3">Exportin-T</fullName>
    </recommendedName>
</protein>
<reference evidence="1 2" key="1">
    <citation type="submission" date="2024-04" db="EMBL/GenBank/DDBJ databases">
        <title>Tritrichomonas musculus Genome.</title>
        <authorList>
            <person name="Alves-Ferreira E."/>
            <person name="Grigg M."/>
            <person name="Lorenzi H."/>
            <person name="Galac M."/>
        </authorList>
    </citation>
    <scope>NUCLEOTIDE SEQUENCE [LARGE SCALE GENOMIC DNA]</scope>
    <source>
        <strain evidence="1 2">EAF2021</strain>
    </source>
</reference>
<proteinExistence type="predicted"/>
<keyword evidence="2" id="KW-1185">Reference proteome</keyword>
<comment type="caution">
    <text evidence="1">The sequence shown here is derived from an EMBL/GenBank/DDBJ whole genome shotgun (WGS) entry which is preliminary data.</text>
</comment>
<dbReference type="EMBL" id="JAPFFF010000005">
    <property type="protein sequence ID" value="KAK8889160.1"/>
    <property type="molecule type" value="Genomic_DNA"/>
</dbReference>
<sequence length="948" mass="110721">MNQIALKREDMTYEEFIILSARLVSGDRKFIINPMDSLFAKFELKKIKTNIDFLEFCVSNFLQMHHHISKDELLKEINTQLNKPKDLPFGLYDLLIQKFFIECQSKPPDITASQIYQIQAKIFFILYDQEFWMQIFTIEDCDTYIFKYPKVQIIGFLKSLVDQINRFKKDDKDEKIRKMNCDGIFDIIIKYLYGQSLSDCKDSIHTLIKFAEILDISIISQKLNVDVFLNGVREGSINSIKILSAMFQNSDKDISDEKKLGIINFIEKTHFFESFAEYINHQKAKENLINDDSLLQFLTLICNIFSPLIPRNPSNFNYNKNDFLLQVINKFCPIFFQILILIDAIPEKTINDYSNFISNLLLLLPDKTGDLLKTLFEKLNTLLTNSSTDYQSVVNMTNYLKLFLNIQSSSTNYSRENSNAILPQIFSLLGTGPDKPDRTELFLEVLSRILNLDVYFTSDVIVINFDEDDFSQEVEQFRNYSKFDTNLLQAIVSYYEFIISDDFLREFSGQELTIKLIKLYSIFTFECAETFENVQYDNQIIRLFLIATNQMIVFKEIVYHCVEKFPKIIAKLDNINSIAVNLMVSANHILTCSGLKIAGILNQKALTLTDEQREDIIIEAIQKVMQNNVPSFHDISPLFLSTSVDLINSNRTNFDQQVYVPIYNYLIAARNQIPKGHPDMDDWLASFIHFFGLKFYSDIKVMFEEIQQSIEISKEKADPNIDFEKITIIARELKNLFPLREENPELNEQLDIVIKILTSSADICMRTIVEYYQDEGDKIFRDSCYNDYDNDDNEFPLPENVREAIYFANEAVEFFIPLFIYIPLFETYKILLPFFKMCCSVPIIKKEEALFSIFQFVLKNDQNSIDDFLQCSLKMYLLIRNNKKYLPNLLSLAEFHLLLVKTDKKKFIESLRCNISNNYLDALFGFADGDTPNPFKQRISELCFKMKL</sequence>
<name>A0ABR2KGK0_9EUKA</name>
<evidence type="ECO:0008006" key="3">
    <source>
        <dbReference type="Google" id="ProtNLM"/>
    </source>
</evidence>
<gene>
    <name evidence="1" type="ORF">M9Y10_033905</name>
</gene>